<gene>
    <name evidence="1" type="ORF">METZ01_LOCUS181596</name>
</gene>
<evidence type="ECO:0008006" key="2">
    <source>
        <dbReference type="Google" id="ProtNLM"/>
    </source>
</evidence>
<organism evidence="1">
    <name type="scientific">marine metagenome</name>
    <dbReference type="NCBI Taxonomy" id="408172"/>
    <lineage>
        <taxon>unclassified sequences</taxon>
        <taxon>metagenomes</taxon>
        <taxon>ecological metagenomes</taxon>
    </lineage>
</organism>
<accession>A0A382CSE4</accession>
<evidence type="ECO:0000313" key="1">
    <source>
        <dbReference type="EMBL" id="SVB28742.1"/>
    </source>
</evidence>
<protein>
    <recommendedName>
        <fullName evidence="2">IraD/Gp25-like domain-containing protein</fullName>
    </recommendedName>
</protein>
<dbReference type="AlphaFoldDB" id="A0A382CSE4"/>
<name>A0A382CSE4_9ZZZZ</name>
<reference evidence="1" key="1">
    <citation type="submission" date="2018-05" db="EMBL/GenBank/DDBJ databases">
        <authorList>
            <person name="Lanie J.A."/>
            <person name="Ng W.-L."/>
            <person name="Kazmierczak K.M."/>
            <person name="Andrzejewski T.M."/>
            <person name="Davidsen T.M."/>
            <person name="Wayne K.J."/>
            <person name="Tettelin H."/>
            <person name="Glass J.I."/>
            <person name="Rusch D."/>
            <person name="Podicherti R."/>
            <person name="Tsui H.-C.T."/>
            <person name="Winkler M.E."/>
        </authorList>
    </citation>
    <scope>NUCLEOTIDE SEQUENCE</scope>
</reference>
<sequence>MKILSVPLRFTNDGGFLKIDSTSDEYKAQQVRAMVSTHQGERKLFPSFGITDPTFDDFVPEAMLEEFIKFYGDTVVVSKINVIKREGAVKNIEVKFD</sequence>
<dbReference type="EMBL" id="UINC01035781">
    <property type="protein sequence ID" value="SVB28742.1"/>
    <property type="molecule type" value="Genomic_DNA"/>
</dbReference>
<proteinExistence type="predicted"/>